<protein>
    <submittedName>
        <fullName evidence="1">Uncharacterized protein</fullName>
    </submittedName>
</protein>
<accession>Q3SM82</accession>
<sequence length="128" mass="13847">MVQPGRGDVADPRDEVRLDVPLELPEDAVERREQRRVAAVVGKTEGFAAGERQACHKRSGRRDDRVGSVDGRLRKIAVVGDAGVVADDAEVEAHARAGMAGEGRGRARRLTQQMIEAAFDEACSDQTL</sequence>
<evidence type="ECO:0000313" key="1">
    <source>
        <dbReference type="EMBL" id="AAZ96167.1"/>
    </source>
</evidence>
<dbReference type="AlphaFoldDB" id="Q3SM82"/>
<dbReference type="EMBL" id="CP000116">
    <property type="protein sequence ID" value="AAZ96167.1"/>
    <property type="molecule type" value="Genomic_DNA"/>
</dbReference>
<dbReference type="STRING" id="292415.Tbd_0214"/>
<reference evidence="1 2" key="1">
    <citation type="journal article" date="2006" name="J. Bacteriol.">
        <title>The genome sequence of the obligately chemolithoautotrophic, facultatively anaerobic bacterium Thiobacillus denitrificans.</title>
        <authorList>
            <person name="Beller H.R."/>
            <person name="Chain P.S."/>
            <person name="Letain T.E."/>
            <person name="Chakicherla A."/>
            <person name="Larimer F.W."/>
            <person name="Richardson P.M."/>
            <person name="Coleman M.A."/>
            <person name="Wood A.P."/>
            <person name="Kelly D.P."/>
        </authorList>
    </citation>
    <scope>NUCLEOTIDE SEQUENCE [LARGE SCALE GENOMIC DNA]</scope>
    <source>
        <strain evidence="1 2">ATCC 25259</strain>
    </source>
</reference>
<gene>
    <name evidence="1" type="ordered locus">Tbd_0214</name>
</gene>
<keyword evidence="2" id="KW-1185">Reference proteome</keyword>
<evidence type="ECO:0000313" key="2">
    <source>
        <dbReference type="Proteomes" id="UP000008291"/>
    </source>
</evidence>
<organism evidence="1 2">
    <name type="scientific">Thiobacillus denitrificans (strain ATCC 25259 / T1)</name>
    <dbReference type="NCBI Taxonomy" id="292415"/>
    <lineage>
        <taxon>Bacteria</taxon>
        <taxon>Pseudomonadati</taxon>
        <taxon>Pseudomonadota</taxon>
        <taxon>Betaproteobacteria</taxon>
        <taxon>Nitrosomonadales</taxon>
        <taxon>Thiobacillaceae</taxon>
        <taxon>Thiobacillus</taxon>
    </lineage>
</organism>
<dbReference type="HOGENOM" id="CLU_1958568_0_0_4"/>
<dbReference type="KEGG" id="tbd:Tbd_0214"/>
<proteinExistence type="predicted"/>
<dbReference type="Proteomes" id="UP000008291">
    <property type="component" value="Chromosome"/>
</dbReference>
<name>Q3SM82_THIDA</name>